<dbReference type="EMBL" id="JAJITC010000018">
    <property type="protein sequence ID" value="MCC8405234.1"/>
    <property type="molecule type" value="Genomic_DNA"/>
</dbReference>
<evidence type="ECO:0000256" key="3">
    <source>
        <dbReference type="ARBA" id="ARBA00022643"/>
    </source>
</evidence>
<reference evidence="6 7" key="1">
    <citation type="submission" date="2021-11" db="EMBL/GenBank/DDBJ databases">
        <authorList>
            <person name="Oh E.-T."/>
            <person name="Kim S.-B."/>
        </authorList>
    </citation>
    <scope>NUCLEOTIDE SEQUENCE [LARGE SCALE GENOMIC DNA]</scope>
    <source>
        <strain evidence="6 7">MMS20-SJTN17</strain>
    </source>
</reference>
<evidence type="ECO:0000256" key="2">
    <source>
        <dbReference type="ARBA" id="ARBA00022630"/>
    </source>
</evidence>
<protein>
    <submittedName>
        <fullName evidence="6">NADPH-dependent oxidoreductase</fullName>
    </submittedName>
</protein>
<comment type="caution">
    <text evidence="6">The sequence shown here is derived from an EMBL/GenBank/DDBJ whole genome shotgun (WGS) entry which is preliminary data.</text>
</comment>
<gene>
    <name evidence="6" type="ORF">LJ655_25735</name>
</gene>
<organism evidence="6 7">
    <name type="scientific">Paraburkholderia translucens</name>
    <dbReference type="NCBI Taxonomy" id="2886945"/>
    <lineage>
        <taxon>Bacteria</taxon>
        <taxon>Pseudomonadati</taxon>
        <taxon>Pseudomonadota</taxon>
        <taxon>Betaproteobacteria</taxon>
        <taxon>Burkholderiales</taxon>
        <taxon>Burkholderiaceae</taxon>
        <taxon>Paraburkholderia</taxon>
    </lineage>
</organism>
<dbReference type="InterPro" id="IPR016446">
    <property type="entry name" value="Flavin_OxRdtase_Frp"/>
</dbReference>
<accession>A0ABS8KKD2</accession>
<proteinExistence type="inferred from homology"/>
<name>A0ABS8KKD2_9BURK</name>
<keyword evidence="4" id="KW-0560">Oxidoreductase</keyword>
<keyword evidence="2" id="KW-0285">Flavoprotein</keyword>
<evidence type="ECO:0000256" key="1">
    <source>
        <dbReference type="ARBA" id="ARBA00008366"/>
    </source>
</evidence>
<dbReference type="PANTHER" id="PTHR43425:SF2">
    <property type="entry name" value="OXYGEN-INSENSITIVE NADPH NITROREDUCTASE"/>
    <property type="match status" value="1"/>
</dbReference>
<dbReference type="SUPFAM" id="SSF55469">
    <property type="entry name" value="FMN-dependent nitroreductase-like"/>
    <property type="match status" value="1"/>
</dbReference>
<dbReference type="InterPro" id="IPR029479">
    <property type="entry name" value="Nitroreductase"/>
</dbReference>
<evidence type="ECO:0000259" key="5">
    <source>
        <dbReference type="Pfam" id="PF00881"/>
    </source>
</evidence>
<evidence type="ECO:0000313" key="6">
    <source>
        <dbReference type="EMBL" id="MCC8405234.1"/>
    </source>
</evidence>
<dbReference type="InterPro" id="IPR000415">
    <property type="entry name" value="Nitroreductase-like"/>
</dbReference>
<sequence length="408" mass="44454">MLPGPVAPRVAAGAHLAFINQRSERGFHRLLRYAEQTGESDSGVHAVIAHTFNSHTKEVAKRYLAWRYKRNKHFANANADPLVVESTHARYRDEATARGLPDAAVSAHRKQSIASATLRENMSTENTLELVTRHPASDTADAAFQARYGTPFKDALPDWNGTLETLLAHRSVRAFSERPLPAGTLEALIAAAQSAPSSSNLQTWSVVAVQDAQRKGRLSVLAGNQAHVRDAPLLLVWLADLARLEAVAARAGVQPEGLHYLETLLVGVIDAALAAQNAVVALESLGLGSVYIGAIRSAPQQVAAELALPPHVLPVFGLCVGYADPARRAEVKPRLPQSVVLHRERYDAHAQPAGIARYDEILAGFQARQGQSDASWTQRSVERWRTRESLHGRDRLRDALNALGFELR</sequence>
<keyword evidence="7" id="KW-1185">Reference proteome</keyword>
<dbReference type="Pfam" id="PF00881">
    <property type="entry name" value="Nitroreductase"/>
    <property type="match status" value="1"/>
</dbReference>
<dbReference type="Gene3D" id="3.40.109.10">
    <property type="entry name" value="NADH Oxidase"/>
    <property type="match status" value="1"/>
</dbReference>
<keyword evidence="3" id="KW-0288">FMN</keyword>
<evidence type="ECO:0000256" key="4">
    <source>
        <dbReference type="ARBA" id="ARBA00023002"/>
    </source>
</evidence>
<feature type="domain" description="Nitroreductase" evidence="5">
    <location>
        <begin position="168"/>
        <end position="322"/>
    </location>
</feature>
<dbReference type="PANTHER" id="PTHR43425">
    <property type="entry name" value="OXYGEN-INSENSITIVE NADPH NITROREDUCTASE"/>
    <property type="match status" value="1"/>
</dbReference>
<comment type="similarity">
    <text evidence="1">Belongs to the flavin oxidoreductase frp family.</text>
</comment>
<dbReference type="RefSeq" id="WP_230564010.1">
    <property type="nucleotide sequence ID" value="NZ_JAJITC010000018.1"/>
</dbReference>
<dbReference type="Proteomes" id="UP001430614">
    <property type="component" value="Unassembled WGS sequence"/>
</dbReference>
<evidence type="ECO:0000313" key="7">
    <source>
        <dbReference type="Proteomes" id="UP001430614"/>
    </source>
</evidence>
<dbReference type="CDD" id="cd02146">
    <property type="entry name" value="NfsA-like"/>
    <property type="match status" value="1"/>
</dbReference>